<dbReference type="UniPathway" id="UPA00053">
    <property type="reaction ID" value="UER00088"/>
</dbReference>
<dbReference type="AlphaFoldDB" id="A0A832A2L9"/>
<dbReference type="GO" id="GO:0005829">
    <property type="term" value="C:cytosol"/>
    <property type="evidence" value="ECO:0007669"/>
    <property type="project" value="TreeGrafter"/>
</dbReference>
<comment type="similarity">
    <text evidence="7">Belongs to the shikimate kinase family.</text>
</comment>
<evidence type="ECO:0000313" key="8">
    <source>
        <dbReference type="EMBL" id="HFK96791.1"/>
    </source>
</evidence>
<keyword evidence="6 7" id="KW-0057">Aromatic amino acid biosynthesis</keyword>
<dbReference type="PANTHER" id="PTHR21087">
    <property type="entry name" value="SHIKIMATE KINASE"/>
    <property type="match status" value="1"/>
</dbReference>
<evidence type="ECO:0000256" key="7">
    <source>
        <dbReference type="HAMAP-Rule" id="MF_00109"/>
    </source>
</evidence>
<feature type="binding site" evidence="7">
    <location>
        <position position="126"/>
    </location>
    <ligand>
        <name>ATP</name>
        <dbReference type="ChEBI" id="CHEBI:30616"/>
    </ligand>
</feature>
<evidence type="ECO:0000256" key="1">
    <source>
        <dbReference type="ARBA" id="ARBA00022605"/>
    </source>
</evidence>
<keyword evidence="3 7" id="KW-0547">Nucleotide-binding</keyword>
<protein>
    <recommendedName>
        <fullName evidence="7">Shikimate kinase</fullName>
        <shortName evidence="7">SK</shortName>
        <ecNumber evidence="7">2.7.1.71</ecNumber>
    </recommendedName>
</protein>
<comment type="caution">
    <text evidence="8">The sequence shown here is derived from an EMBL/GenBank/DDBJ whole genome shotgun (WGS) entry which is preliminary data.</text>
</comment>
<feature type="binding site" evidence="7">
    <location>
        <position position="88"/>
    </location>
    <ligand>
        <name>substrate</name>
    </ligand>
</feature>
<dbReference type="InterPro" id="IPR027417">
    <property type="entry name" value="P-loop_NTPase"/>
</dbReference>
<dbReference type="PRINTS" id="PR01100">
    <property type="entry name" value="SHIKIMTKNASE"/>
</dbReference>
<accession>A0A832A2L9</accession>
<dbReference type="InterPro" id="IPR000623">
    <property type="entry name" value="Shikimate_kinase/TSH1"/>
</dbReference>
<gene>
    <name evidence="7" type="primary">aroK</name>
    <name evidence="8" type="ORF">ENS06_05640</name>
</gene>
<evidence type="ECO:0000256" key="6">
    <source>
        <dbReference type="ARBA" id="ARBA00023141"/>
    </source>
</evidence>
<keyword evidence="4 7" id="KW-0418">Kinase</keyword>
<comment type="catalytic activity">
    <reaction evidence="7">
        <text>shikimate + ATP = 3-phosphoshikimate + ADP + H(+)</text>
        <dbReference type="Rhea" id="RHEA:13121"/>
        <dbReference type="ChEBI" id="CHEBI:15378"/>
        <dbReference type="ChEBI" id="CHEBI:30616"/>
        <dbReference type="ChEBI" id="CHEBI:36208"/>
        <dbReference type="ChEBI" id="CHEBI:145989"/>
        <dbReference type="ChEBI" id="CHEBI:456216"/>
        <dbReference type="EC" id="2.7.1.71"/>
    </reaction>
</comment>
<dbReference type="GO" id="GO:0000287">
    <property type="term" value="F:magnesium ion binding"/>
    <property type="evidence" value="ECO:0007669"/>
    <property type="project" value="UniProtKB-UniRule"/>
</dbReference>
<evidence type="ECO:0000256" key="3">
    <source>
        <dbReference type="ARBA" id="ARBA00022741"/>
    </source>
</evidence>
<organism evidence="8">
    <name type="scientific">Desulfacinum infernum</name>
    <dbReference type="NCBI Taxonomy" id="35837"/>
    <lineage>
        <taxon>Bacteria</taxon>
        <taxon>Pseudomonadati</taxon>
        <taxon>Thermodesulfobacteriota</taxon>
        <taxon>Syntrophobacteria</taxon>
        <taxon>Syntrophobacterales</taxon>
        <taxon>Syntrophobacteraceae</taxon>
        <taxon>Desulfacinum</taxon>
    </lineage>
</organism>
<feature type="binding site" evidence="7">
    <location>
        <position position="25"/>
    </location>
    <ligand>
        <name>Mg(2+)</name>
        <dbReference type="ChEBI" id="CHEBI:18420"/>
    </ligand>
</feature>
<keyword evidence="1 7" id="KW-0028">Amino-acid biosynthesis</keyword>
<sequence>MSKTFRLHAHDPNMVLIGMPGVGKSTLGVLAAKELAAPFVDTDLLIQAAHGKRLEEIIRERGLAGFRAAEEAAVCALNCAGTVIATGGSVVYSAKAMEHLRRRGRILWLDLSCALLERRLGDLDARGVVRAPGQTLQGLYDERKPLYARHAHARLLLDGMNHDEALKALLETWASLEPLP</sequence>
<dbReference type="GO" id="GO:0005524">
    <property type="term" value="F:ATP binding"/>
    <property type="evidence" value="ECO:0007669"/>
    <property type="project" value="UniProtKB-UniRule"/>
</dbReference>
<keyword evidence="7" id="KW-0460">Magnesium</keyword>
<reference evidence="8" key="1">
    <citation type="journal article" date="2020" name="mSystems">
        <title>Genome- and Community-Level Interaction Insights into Carbon Utilization and Element Cycling Functions of Hydrothermarchaeota in Hydrothermal Sediment.</title>
        <authorList>
            <person name="Zhou Z."/>
            <person name="Liu Y."/>
            <person name="Xu W."/>
            <person name="Pan J."/>
            <person name="Luo Z.H."/>
            <person name="Li M."/>
        </authorList>
    </citation>
    <scope>NUCLEOTIDE SEQUENCE [LARGE SCALE GENOMIC DNA]</scope>
    <source>
        <strain evidence="8">SpSt-456</strain>
    </source>
</reference>
<comment type="pathway">
    <text evidence="7">Metabolic intermediate biosynthesis; chorismate biosynthesis; chorismate from D-erythrose 4-phosphate and phosphoenolpyruvate: step 5/7.</text>
</comment>
<feature type="binding site" evidence="7">
    <location>
        <begin position="21"/>
        <end position="26"/>
    </location>
    <ligand>
        <name>ATP</name>
        <dbReference type="ChEBI" id="CHEBI:30616"/>
    </ligand>
</feature>
<comment type="caution">
    <text evidence="7">Lacks conserved residue(s) required for the propagation of feature annotation.</text>
</comment>
<dbReference type="SUPFAM" id="SSF52540">
    <property type="entry name" value="P-loop containing nucleoside triphosphate hydrolases"/>
    <property type="match status" value="1"/>
</dbReference>
<comment type="cofactor">
    <cofactor evidence="7">
        <name>Mg(2+)</name>
        <dbReference type="ChEBI" id="CHEBI:18420"/>
    </cofactor>
    <text evidence="7">Binds 1 Mg(2+) ion per subunit.</text>
</comment>
<dbReference type="PANTHER" id="PTHR21087:SF16">
    <property type="entry name" value="SHIKIMATE KINASE 1, CHLOROPLASTIC"/>
    <property type="match status" value="1"/>
</dbReference>
<evidence type="ECO:0000256" key="4">
    <source>
        <dbReference type="ARBA" id="ARBA00022777"/>
    </source>
</evidence>
<proteinExistence type="inferred from homology"/>
<name>A0A832A2L9_9BACT</name>
<comment type="subunit">
    <text evidence="7">Monomer.</text>
</comment>
<dbReference type="EMBL" id="DSTK01000016">
    <property type="protein sequence ID" value="HFK96791.1"/>
    <property type="molecule type" value="Genomic_DNA"/>
</dbReference>
<dbReference type="HAMAP" id="MF_00109">
    <property type="entry name" value="Shikimate_kinase"/>
    <property type="match status" value="1"/>
</dbReference>
<comment type="function">
    <text evidence="7">Catalyzes the specific phosphorylation of the 3-hydroxyl group of shikimic acid using ATP as a cosubstrate.</text>
</comment>
<dbReference type="InterPro" id="IPR031322">
    <property type="entry name" value="Shikimate/glucono_kinase"/>
</dbReference>
<evidence type="ECO:0000256" key="5">
    <source>
        <dbReference type="ARBA" id="ARBA00022840"/>
    </source>
</evidence>
<dbReference type="GO" id="GO:0004765">
    <property type="term" value="F:shikimate kinase activity"/>
    <property type="evidence" value="ECO:0007669"/>
    <property type="project" value="UniProtKB-UniRule"/>
</dbReference>
<feature type="binding site" evidence="7">
    <location>
        <position position="43"/>
    </location>
    <ligand>
        <name>substrate</name>
    </ligand>
</feature>
<dbReference type="Gene3D" id="3.40.50.300">
    <property type="entry name" value="P-loop containing nucleotide triphosphate hydrolases"/>
    <property type="match status" value="1"/>
</dbReference>
<feature type="binding site" evidence="7">
    <location>
        <position position="143"/>
    </location>
    <ligand>
        <name>substrate</name>
    </ligand>
</feature>
<dbReference type="GO" id="GO:0009423">
    <property type="term" value="P:chorismate biosynthetic process"/>
    <property type="evidence" value="ECO:0007669"/>
    <property type="project" value="UniProtKB-UniRule"/>
</dbReference>
<dbReference type="EC" id="2.7.1.71" evidence="7"/>
<dbReference type="GO" id="GO:0009073">
    <property type="term" value="P:aromatic amino acid family biosynthetic process"/>
    <property type="evidence" value="ECO:0007669"/>
    <property type="project" value="UniProtKB-KW"/>
</dbReference>
<dbReference type="Pfam" id="PF01202">
    <property type="entry name" value="SKI"/>
    <property type="match status" value="1"/>
</dbReference>
<keyword evidence="2 7" id="KW-0808">Transferase</keyword>
<comment type="subcellular location">
    <subcellularLocation>
        <location evidence="7">Cytoplasm</location>
    </subcellularLocation>
</comment>
<feature type="binding site" evidence="7">
    <location>
        <position position="67"/>
    </location>
    <ligand>
        <name>substrate</name>
    </ligand>
</feature>
<keyword evidence="7" id="KW-0963">Cytoplasm</keyword>
<keyword evidence="7" id="KW-0479">Metal-binding</keyword>
<dbReference type="GO" id="GO:0008652">
    <property type="term" value="P:amino acid biosynthetic process"/>
    <property type="evidence" value="ECO:0007669"/>
    <property type="project" value="UniProtKB-KW"/>
</dbReference>
<keyword evidence="5 7" id="KW-0067">ATP-binding</keyword>
<evidence type="ECO:0000256" key="2">
    <source>
        <dbReference type="ARBA" id="ARBA00022679"/>
    </source>
</evidence>
<dbReference type="CDD" id="cd00464">
    <property type="entry name" value="SK"/>
    <property type="match status" value="1"/>
</dbReference>